<keyword evidence="2" id="KW-1185">Reference proteome</keyword>
<gene>
    <name evidence="1" type="ORF">NCS57_01427300</name>
</gene>
<evidence type="ECO:0000313" key="1">
    <source>
        <dbReference type="EMBL" id="KAI8650920.1"/>
    </source>
</evidence>
<organism evidence="1 2">
    <name type="scientific">Fusarium keratoplasticum</name>
    <dbReference type="NCBI Taxonomy" id="1328300"/>
    <lineage>
        <taxon>Eukaryota</taxon>
        <taxon>Fungi</taxon>
        <taxon>Dikarya</taxon>
        <taxon>Ascomycota</taxon>
        <taxon>Pezizomycotina</taxon>
        <taxon>Sordariomycetes</taxon>
        <taxon>Hypocreomycetidae</taxon>
        <taxon>Hypocreales</taxon>
        <taxon>Nectriaceae</taxon>
        <taxon>Fusarium</taxon>
        <taxon>Fusarium solani species complex</taxon>
    </lineage>
</organism>
<proteinExistence type="predicted"/>
<name>A0ACC0QEY2_9HYPO</name>
<reference evidence="1" key="1">
    <citation type="submission" date="2022-06" db="EMBL/GenBank/DDBJ databases">
        <title>Fusarium solani species complex genomes reveal bases of compartmentalisation and animal pathogenesis.</title>
        <authorList>
            <person name="Tsai I.J."/>
        </authorList>
    </citation>
    <scope>NUCLEOTIDE SEQUENCE</scope>
    <source>
        <strain evidence="1">Fu6.1</strain>
    </source>
</reference>
<evidence type="ECO:0000313" key="2">
    <source>
        <dbReference type="Proteomes" id="UP001065298"/>
    </source>
</evidence>
<dbReference type="Proteomes" id="UP001065298">
    <property type="component" value="Chromosome 12"/>
</dbReference>
<dbReference type="EMBL" id="CM046514">
    <property type="protein sequence ID" value="KAI8650920.1"/>
    <property type="molecule type" value="Genomic_DNA"/>
</dbReference>
<protein>
    <submittedName>
        <fullName evidence="1">Uncharacterized protein</fullName>
    </submittedName>
</protein>
<sequence>MGSLVAEAPRYNDCSPLSASQDEDDSPDERSPRLLDQEASGGHHQVSGVGFSLRDTIKRALRASSRFGDGFRYQQLASSNLTDLETQPLEWNGFDHGSNNDANLGFFGQIRATLVASKLNWLLIFVPIGLAAHSYDLSPLVTFITNAIAIIPLSVMLTDATERIAIEAGDTIGALLNITLGNLVELIILVVALVNDHIRIVQASILGSVLVNLLLILGSALLASSMSSHDPHCSVEESELLACLLFISVFVILVPTAFDYTFHMKGKRSEAALSMSRASSLVVLVIYVIYFAYEMRPKTVEALPIPLQNLQPGNTRHRRGQASLSQANAGSRSIRFADQNAQSRARSTTLDRGQSRVNPEIVEEEPVNRDPARPDSRLGSSYQQGFRARGHSRSRSLSASQGFHSRDSSLNDGTIASQFLPEHAHEVSALQPSRPTNSSGTFASVTVLVLTSALMSMNAEFLVKEIDDVTHEGGLSEGMIGLIILPVVGNIAEYVTVVTVATKNKLDLAISVAVGSAIQIALCVAPLTVLIAWMLHRDLEMAFNVFETTTLVGTGLLINLLILSRTSTSVRAVGLKGALMYACYVIIGLGAYYEPSSEK</sequence>
<comment type="caution">
    <text evidence="1">The sequence shown here is derived from an EMBL/GenBank/DDBJ whole genome shotgun (WGS) entry which is preliminary data.</text>
</comment>
<accession>A0ACC0QEY2</accession>